<proteinExistence type="predicted"/>
<name>A0A942UQU1_9BACI</name>
<gene>
    <name evidence="1" type="ORF">KHA91_11465</name>
</gene>
<dbReference type="Gene3D" id="3.40.50.1820">
    <property type="entry name" value="alpha/beta hydrolase"/>
    <property type="match status" value="1"/>
</dbReference>
<dbReference type="Proteomes" id="UP000676456">
    <property type="component" value="Unassembled WGS sequence"/>
</dbReference>
<evidence type="ECO:0000313" key="2">
    <source>
        <dbReference type="Proteomes" id="UP000676456"/>
    </source>
</evidence>
<sequence>MFKGEKTFESERTVKYFYEKSYQKTNNLIIIFSAMPAKGKMPGYNFVSTLKEFDCNKLFILDDFGCRGSYYLCENKDFSIERSVISLINFIIKENKIDKVITCGSSKGGYAALYYGIKYGFSNIIAGSPQYLLGEYLINQAKEGAIAKFMSGAIEKEDYEFLNGIMADMISNSPNKPRVFIHLGKGEANYHKHVKPLMKKLDEEQIDYQLDLGDYSKHSDVAKFFPPILKEKVRETLGYPLLKLEKSLEGRHPLNKTYEFKAKTDSTNKLAWYVYYNGEKIISSKYSFDRSFTLSFDKKGKYQVKVFAINENDFKVSIKSNIIEIV</sequence>
<keyword evidence="2" id="KW-1185">Reference proteome</keyword>
<dbReference type="InterPro" id="IPR029058">
    <property type="entry name" value="AB_hydrolase_fold"/>
</dbReference>
<dbReference type="SUPFAM" id="SSF53474">
    <property type="entry name" value="alpha/beta-Hydrolases"/>
    <property type="match status" value="1"/>
</dbReference>
<dbReference type="AlphaFoldDB" id="A0A942UQU1"/>
<dbReference type="EMBL" id="JAGYPN010000002">
    <property type="protein sequence ID" value="MBS4223361.1"/>
    <property type="molecule type" value="Genomic_DNA"/>
</dbReference>
<evidence type="ECO:0000313" key="1">
    <source>
        <dbReference type="EMBL" id="MBS4223361.1"/>
    </source>
</evidence>
<reference evidence="1 2" key="1">
    <citation type="submission" date="2021-05" db="EMBL/GenBank/DDBJ databases">
        <title>Novel Bacillus species.</title>
        <authorList>
            <person name="Liu G."/>
        </authorList>
    </citation>
    <scope>NUCLEOTIDE SEQUENCE [LARGE SCALE GENOMIC DNA]</scope>
    <source>
        <strain evidence="1 2">FJAT-49682</strain>
    </source>
</reference>
<organism evidence="1 2">
    <name type="scientific">Lederbergia citrea</name>
    <dbReference type="NCBI Taxonomy" id="2833581"/>
    <lineage>
        <taxon>Bacteria</taxon>
        <taxon>Bacillati</taxon>
        <taxon>Bacillota</taxon>
        <taxon>Bacilli</taxon>
        <taxon>Bacillales</taxon>
        <taxon>Bacillaceae</taxon>
        <taxon>Lederbergia</taxon>
    </lineage>
</organism>
<dbReference type="RefSeq" id="WP_213098376.1">
    <property type="nucleotide sequence ID" value="NZ_JAGYPN010000002.1"/>
</dbReference>
<accession>A0A942UQU1</accession>
<protein>
    <submittedName>
        <fullName evidence="1">Two component regulator three Y domain-containing protein</fullName>
    </submittedName>
</protein>
<comment type="caution">
    <text evidence="1">The sequence shown here is derived from an EMBL/GenBank/DDBJ whole genome shotgun (WGS) entry which is preliminary data.</text>
</comment>